<feature type="region of interest" description="Disordered" evidence="4">
    <location>
        <begin position="1270"/>
        <end position="1290"/>
    </location>
</feature>
<evidence type="ECO:0000256" key="4">
    <source>
        <dbReference type="SAM" id="MobiDB-lite"/>
    </source>
</evidence>
<proteinExistence type="predicted"/>
<evidence type="ECO:0000259" key="5">
    <source>
        <dbReference type="PROSITE" id="PS51794"/>
    </source>
</evidence>
<evidence type="ECO:0000313" key="6">
    <source>
        <dbReference type="EMBL" id="CEM44672.1"/>
    </source>
</evidence>
<dbReference type="SUPFAM" id="SSF52540">
    <property type="entry name" value="P-loop containing nucleoside triphosphate hydrolases"/>
    <property type="match status" value="1"/>
</dbReference>
<feature type="compositionally biased region" description="Basic and acidic residues" evidence="4">
    <location>
        <begin position="709"/>
        <end position="722"/>
    </location>
</feature>
<dbReference type="PANTHER" id="PTHR24126">
    <property type="entry name" value="ANKYRIN REPEAT, PH AND SEC7 DOMAIN CONTAINING PROTEIN SECG-RELATED"/>
    <property type="match status" value="1"/>
</dbReference>
<reference evidence="6" key="1">
    <citation type="submission" date="2014-11" db="EMBL/GenBank/DDBJ databases">
        <authorList>
            <person name="Otto D Thomas"/>
            <person name="Naeem Raeece"/>
        </authorList>
    </citation>
    <scope>NUCLEOTIDE SEQUENCE</scope>
</reference>
<dbReference type="SUPFAM" id="SSF48403">
    <property type="entry name" value="Ankyrin repeat"/>
    <property type="match status" value="2"/>
</dbReference>
<feature type="domain" description="DAC" evidence="5">
    <location>
        <begin position="7"/>
        <end position="185"/>
    </location>
</feature>
<sequence length="1290" mass="142181">MPPLYDLPFAQELENEAFIDPSVYLHVLRIASHLACTGKEGNHFGRIYVIGSLDQIKERIRHLANDVAPLAAKEGNHFFIVKEDGSPDKDGEDFIKEHLPFDGAFVIDGQNRGRIYATKVVLQTASSSTGGKASEQGVQGGTGHASSLKFSGDVQNCVVIKASEDSLGEVFVCFRGNKQRWMLPNPRAPKELLYAGDVPQRNIHFQGRKKELEKIEQMLFKEEKQGCSTTALIVGLGGMGKTQTAKEFLHQMSERGACGDGHDVLMWVDAGGEIENQFRRVAEQLIDLGGEGGGEDAETSLSMEEVLQGIGKFLSKQKRWLLVFDNAEDWNVIGRFIPNVRGRAIGHVLVTTRERMGGCSDVVEMRGMQAEEARQLLQKLLPLEKATFSEQTNGSHYTDKDGRRSPFEELLELLEGYPLAIVQACAYLCHNRSCSIEAYIEKYKKSCKRWKQREQDVFEKGMGPADKYRLSVSATLQLTLERMQREEPNGPLAVDLLRSAACLDAGGFSRRLFERAAAVLVSKRRDNEDKQRGGKIARELLTASFVFSSFFRNSLISGQTDPENRTPKSPSQSSSLESLVHEADQAIDLLDRYSLVTDSGRMKTDRFQEGEGSGGIGSAKELSMHRVVRELAMLEKGQPECATSCSAALAAIEEEGKLLIKEWESLSSFRGLEPKQKESAPHLSAVLSHYLAAAEVQQKISTAHKGKHADKDPGGVRETDSAIDRPSENFFITLLLGQDIEEMADSSQMDRGLCVVSSVGHVQTVESLMKKGARVNPDNCKDGSPLHWASEAGQTDVVKFLLEKGANFMAVDKNGSIALHWAARGRQRDVARILVAQSPHLCDMKNKPEGMSALHVALEEKDNEMVEFLLSHNASPNQPVSCATWVDRGWSEFPLYKAVQWGNTSVVELLLQKGAKDCLNMEVLHPQVFKCGTALFEASQRGDQEIVALLLSYGVDTIDESATDDGETPLYAAAGASLEVVQLLLNHGATMPPNESREQKSPFFNAVRHGKVEIVRFFLERAGIVDTNLKNRHHPDYGKTFLHVASERGHKEVVEILLRYNATADALSHPLGGDGQTALYYASGATVEVVQLLLKEGATLPSNGSEQKSPLNRAVENHQFEIVKSLLENGVDVNLQTKGDRRGMTVLHQASADSNREIVELLLNYNAAIDAVDDLGLTPLCYAVRRNLEVVRLLLARGATIPSTGSDWPSPLNQAVESPVKRGKIEIVKLLLENGADVNLQTKWDRGRTGLHVASQRGDKEMVKFLLQEGADPTLEDDEGMTAMQKDPTR</sequence>
<dbReference type="GO" id="GO:0006357">
    <property type="term" value="P:regulation of transcription by RNA polymerase II"/>
    <property type="evidence" value="ECO:0007669"/>
    <property type="project" value="TreeGrafter"/>
</dbReference>
<protein>
    <recommendedName>
        <fullName evidence="5">DAC domain-containing protein</fullName>
    </recommendedName>
</protein>
<evidence type="ECO:0000256" key="1">
    <source>
        <dbReference type="ARBA" id="ARBA00022737"/>
    </source>
</evidence>
<feature type="repeat" description="ANK" evidence="3">
    <location>
        <begin position="781"/>
        <end position="813"/>
    </location>
</feature>
<dbReference type="PANTHER" id="PTHR24126:SF14">
    <property type="entry name" value="ANK_REP_REGION DOMAIN-CONTAINING PROTEIN"/>
    <property type="match status" value="1"/>
</dbReference>
<name>A0A0G4HK84_9ALVE</name>
<dbReference type="InterPro" id="IPR027417">
    <property type="entry name" value="P-loop_NTPase"/>
</dbReference>
<feature type="repeat" description="ANK" evidence="3">
    <location>
        <begin position="849"/>
        <end position="881"/>
    </location>
</feature>
<dbReference type="Pfam" id="PF00931">
    <property type="entry name" value="NB-ARC"/>
    <property type="match status" value="1"/>
</dbReference>
<dbReference type="GO" id="GO:0005634">
    <property type="term" value="C:nucleus"/>
    <property type="evidence" value="ECO:0007669"/>
    <property type="project" value="TreeGrafter"/>
</dbReference>
<dbReference type="Pfam" id="PF12796">
    <property type="entry name" value="Ank_2"/>
    <property type="match status" value="5"/>
</dbReference>
<dbReference type="InterPro" id="IPR036770">
    <property type="entry name" value="Ankyrin_rpt-contain_sf"/>
</dbReference>
<feature type="repeat" description="ANK" evidence="3">
    <location>
        <begin position="1037"/>
        <end position="1069"/>
    </location>
</feature>
<feature type="repeat" description="ANK" evidence="3">
    <location>
        <begin position="1246"/>
        <end position="1278"/>
    </location>
</feature>
<dbReference type="InterPro" id="IPR002182">
    <property type="entry name" value="NB-ARC"/>
</dbReference>
<keyword evidence="1" id="KW-0677">Repeat</keyword>
<dbReference type="Gene3D" id="1.25.40.20">
    <property type="entry name" value="Ankyrin repeat-containing domain"/>
    <property type="match status" value="3"/>
</dbReference>
<dbReference type="PROSITE" id="PS50088">
    <property type="entry name" value="ANK_REPEAT"/>
    <property type="match status" value="7"/>
</dbReference>
<evidence type="ECO:0000256" key="3">
    <source>
        <dbReference type="PROSITE-ProRule" id="PRU00023"/>
    </source>
</evidence>
<dbReference type="SMART" id="SM00248">
    <property type="entry name" value="ANK"/>
    <property type="match status" value="15"/>
</dbReference>
<dbReference type="PROSITE" id="PS50297">
    <property type="entry name" value="ANK_REP_REGION"/>
    <property type="match status" value="6"/>
</dbReference>
<feature type="repeat" description="ANK" evidence="3">
    <location>
        <begin position="1207"/>
        <end position="1243"/>
    </location>
</feature>
<organism evidence="6">
    <name type="scientific">Chromera velia CCMP2878</name>
    <dbReference type="NCBI Taxonomy" id="1169474"/>
    <lineage>
        <taxon>Eukaryota</taxon>
        <taxon>Sar</taxon>
        <taxon>Alveolata</taxon>
        <taxon>Colpodellida</taxon>
        <taxon>Chromeraceae</taxon>
        <taxon>Chromera</taxon>
    </lineage>
</organism>
<feature type="repeat" description="ANK" evidence="3">
    <location>
        <begin position="1106"/>
        <end position="1138"/>
    </location>
</feature>
<dbReference type="InterPro" id="IPR002110">
    <property type="entry name" value="Ankyrin_rpt"/>
</dbReference>
<gene>
    <name evidence="6" type="ORF">Cvel_28512</name>
</gene>
<dbReference type="GO" id="GO:0061629">
    <property type="term" value="F:RNA polymerase II-specific DNA-binding transcription factor binding"/>
    <property type="evidence" value="ECO:0007669"/>
    <property type="project" value="TreeGrafter"/>
</dbReference>
<dbReference type="InterPro" id="IPR003390">
    <property type="entry name" value="DNA_integrity_scan_DisA_N"/>
</dbReference>
<dbReference type="PRINTS" id="PR01415">
    <property type="entry name" value="ANKYRIN"/>
</dbReference>
<dbReference type="VEuPathDB" id="CryptoDB:Cvel_28512"/>
<feature type="region of interest" description="Disordered" evidence="4">
    <location>
        <begin position="703"/>
        <end position="722"/>
    </location>
</feature>
<dbReference type="GO" id="GO:0043531">
    <property type="term" value="F:ADP binding"/>
    <property type="evidence" value="ECO:0007669"/>
    <property type="project" value="InterPro"/>
</dbReference>
<keyword evidence="2 3" id="KW-0040">ANK repeat</keyword>
<dbReference type="EMBL" id="CDMZ01002987">
    <property type="protein sequence ID" value="CEM44672.1"/>
    <property type="molecule type" value="Genomic_DNA"/>
</dbReference>
<dbReference type="PhylomeDB" id="A0A0G4HK84"/>
<dbReference type="PROSITE" id="PS51794">
    <property type="entry name" value="DAC"/>
    <property type="match status" value="1"/>
</dbReference>
<accession>A0A0G4HK84</accession>
<dbReference type="Gene3D" id="3.40.50.300">
    <property type="entry name" value="P-loop containing nucleotide triphosphate hydrolases"/>
    <property type="match status" value="1"/>
</dbReference>
<evidence type="ECO:0000256" key="2">
    <source>
        <dbReference type="ARBA" id="ARBA00023043"/>
    </source>
</evidence>
<feature type="repeat" description="ANK" evidence="3">
    <location>
        <begin position="1142"/>
        <end position="1174"/>
    </location>
</feature>
<feature type="region of interest" description="Disordered" evidence="4">
    <location>
        <begin position="557"/>
        <end position="577"/>
    </location>
</feature>